<dbReference type="InterPro" id="IPR000515">
    <property type="entry name" value="MetI-like"/>
</dbReference>
<comment type="caution">
    <text evidence="9">The sequence shown here is derived from an EMBL/GenBank/DDBJ whole genome shotgun (WGS) entry which is preliminary data.</text>
</comment>
<dbReference type="GO" id="GO:0055085">
    <property type="term" value="P:transmembrane transport"/>
    <property type="evidence" value="ECO:0007669"/>
    <property type="project" value="InterPro"/>
</dbReference>
<feature type="transmembrane region" description="Helical" evidence="7">
    <location>
        <begin position="12"/>
        <end position="37"/>
    </location>
</feature>
<dbReference type="GO" id="GO:0005886">
    <property type="term" value="C:plasma membrane"/>
    <property type="evidence" value="ECO:0007669"/>
    <property type="project" value="UniProtKB-SubCell"/>
</dbReference>
<evidence type="ECO:0000313" key="9">
    <source>
        <dbReference type="EMBL" id="OIQ08326.1"/>
    </source>
</evidence>
<evidence type="ECO:0000256" key="2">
    <source>
        <dbReference type="ARBA" id="ARBA00022448"/>
    </source>
</evidence>
<dbReference type="SUPFAM" id="SSF161098">
    <property type="entry name" value="MetI-like"/>
    <property type="match status" value="1"/>
</dbReference>
<protein>
    <submittedName>
        <fullName evidence="9">sn-glycerol-3-phosphate transport system permease protein UgpA</fullName>
    </submittedName>
</protein>
<evidence type="ECO:0000256" key="6">
    <source>
        <dbReference type="ARBA" id="ARBA00023136"/>
    </source>
</evidence>
<evidence type="ECO:0000313" key="10">
    <source>
        <dbReference type="Proteomes" id="UP000182743"/>
    </source>
</evidence>
<dbReference type="InterPro" id="IPR035906">
    <property type="entry name" value="MetI-like_sf"/>
</dbReference>
<dbReference type="RefSeq" id="WP_081358696.1">
    <property type="nucleotide sequence ID" value="NZ_MIHH01000012.1"/>
</dbReference>
<feature type="transmembrane region" description="Helical" evidence="7">
    <location>
        <begin position="116"/>
        <end position="137"/>
    </location>
</feature>
<dbReference type="PANTHER" id="PTHR30193:SF37">
    <property type="entry name" value="INNER MEMBRANE ABC TRANSPORTER PERMEASE PROTEIN YCJO"/>
    <property type="match status" value="1"/>
</dbReference>
<evidence type="ECO:0000259" key="8">
    <source>
        <dbReference type="PROSITE" id="PS50928"/>
    </source>
</evidence>
<dbReference type="EMBL" id="MIHH01000012">
    <property type="protein sequence ID" value="OIQ08326.1"/>
    <property type="molecule type" value="Genomic_DNA"/>
</dbReference>
<evidence type="ECO:0000256" key="1">
    <source>
        <dbReference type="ARBA" id="ARBA00004651"/>
    </source>
</evidence>
<organism evidence="9 10">
    <name type="scientific">Neomoorella thermoacetica</name>
    <name type="common">Clostridium thermoaceticum</name>
    <dbReference type="NCBI Taxonomy" id="1525"/>
    <lineage>
        <taxon>Bacteria</taxon>
        <taxon>Bacillati</taxon>
        <taxon>Bacillota</taxon>
        <taxon>Clostridia</taxon>
        <taxon>Neomoorellales</taxon>
        <taxon>Neomoorellaceae</taxon>
        <taxon>Neomoorella</taxon>
    </lineage>
</organism>
<dbReference type="Pfam" id="PF00528">
    <property type="entry name" value="BPD_transp_1"/>
    <property type="match status" value="1"/>
</dbReference>
<keyword evidence="6 7" id="KW-0472">Membrane</keyword>
<evidence type="ECO:0000256" key="7">
    <source>
        <dbReference type="RuleBase" id="RU363032"/>
    </source>
</evidence>
<keyword evidence="5 7" id="KW-1133">Transmembrane helix</keyword>
<evidence type="ECO:0000256" key="5">
    <source>
        <dbReference type="ARBA" id="ARBA00022989"/>
    </source>
</evidence>
<sequence>MKIARETRPRFAAIKSYLVPGGCLAPALAFLALFTFWPLVSTLKLSFYQWNMVSPTPKWVGLTNYLEILRSREFWLAFWHTLEYTLILLALNLALPYITAYILSRLVVKGQNFYRALIFLPSVLSLAVAAVIFLWLYNPLAGPVNALLRLLGLPAPPWLSSYGWVIPALTVITAWKSFGYNFIVLLAGMVAVPQELIEAARLEKASNWQIFWWIVRPLTSGTALYVLVMTVIIGSQYVFVPIQMLTNGGPDQASTNLVFLIYQYAFNFFQAGKAAAAAVITLVIFGGLLFLQKRVLEKGVYYEN</sequence>
<dbReference type="Proteomes" id="UP000182743">
    <property type="component" value="Unassembled WGS sequence"/>
</dbReference>
<accession>A0A1J5JFM9</accession>
<dbReference type="PROSITE" id="PS50928">
    <property type="entry name" value="ABC_TM1"/>
    <property type="match status" value="1"/>
</dbReference>
<gene>
    <name evidence="9" type="primary">ugpA</name>
    <name evidence="9" type="ORF">MOOR_20450</name>
</gene>
<evidence type="ECO:0000256" key="3">
    <source>
        <dbReference type="ARBA" id="ARBA00022475"/>
    </source>
</evidence>
<reference evidence="9 10" key="1">
    <citation type="submission" date="2016-08" db="EMBL/GenBank/DDBJ databases">
        <title>Genome-based comparison of Moorella thermoacetic strains.</title>
        <authorList>
            <person name="Poehlein A."/>
            <person name="Bengelsdorf F.R."/>
            <person name="Esser C."/>
            <person name="Duerre P."/>
            <person name="Daniel R."/>
        </authorList>
    </citation>
    <scope>NUCLEOTIDE SEQUENCE [LARGE SCALE GENOMIC DNA]</scope>
    <source>
        <strain evidence="9 10">DSM 11768</strain>
    </source>
</reference>
<comment type="similarity">
    <text evidence="7">Belongs to the binding-protein-dependent transport system permease family.</text>
</comment>
<name>A0A1J5JFM9_NEOTH</name>
<dbReference type="Gene3D" id="1.10.3720.10">
    <property type="entry name" value="MetI-like"/>
    <property type="match status" value="1"/>
</dbReference>
<keyword evidence="3" id="KW-1003">Cell membrane</keyword>
<feature type="transmembrane region" description="Helical" evidence="7">
    <location>
        <begin position="213"/>
        <end position="239"/>
    </location>
</feature>
<dbReference type="CDD" id="cd06261">
    <property type="entry name" value="TM_PBP2"/>
    <property type="match status" value="1"/>
</dbReference>
<feature type="transmembrane region" description="Helical" evidence="7">
    <location>
        <begin position="84"/>
        <end position="104"/>
    </location>
</feature>
<dbReference type="InterPro" id="IPR051393">
    <property type="entry name" value="ABC_transporter_permease"/>
</dbReference>
<dbReference type="PANTHER" id="PTHR30193">
    <property type="entry name" value="ABC TRANSPORTER PERMEASE PROTEIN"/>
    <property type="match status" value="1"/>
</dbReference>
<feature type="transmembrane region" description="Helical" evidence="7">
    <location>
        <begin position="164"/>
        <end position="192"/>
    </location>
</feature>
<comment type="subcellular location">
    <subcellularLocation>
        <location evidence="1 7">Cell membrane</location>
        <topology evidence="1 7">Multi-pass membrane protein</topology>
    </subcellularLocation>
</comment>
<feature type="transmembrane region" description="Helical" evidence="7">
    <location>
        <begin position="274"/>
        <end position="291"/>
    </location>
</feature>
<keyword evidence="2 7" id="KW-0813">Transport</keyword>
<feature type="domain" description="ABC transmembrane type-1" evidence="8">
    <location>
        <begin position="78"/>
        <end position="292"/>
    </location>
</feature>
<keyword evidence="4 7" id="KW-0812">Transmembrane</keyword>
<evidence type="ECO:0000256" key="4">
    <source>
        <dbReference type="ARBA" id="ARBA00022692"/>
    </source>
</evidence>
<dbReference type="AlphaFoldDB" id="A0A1J5JFM9"/>
<proteinExistence type="inferred from homology"/>